<dbReference type="InterPro" id="IPR036388">
    <property type="entry name" value="WH-like_DNA-bd_sf"/>
</dbReference>
<name>A0ABW1W075_9GAMM</name>
<dbReference type="Pfam" id="PF03466">
    <property type="entry name" value="LysR_substrate"/>
    <property type="match status" value="1"/>
</dbReference>
<dbReference type="PANTHER" id="PTHR30118">
    <property type="entry name" value="HTH-TYPE TRANSCRIPTIONAL REGULATOR LEUO-RELATED"/>
    <property type="match status" value="1"/>
</dbReference>
<evidence type="ECO:0000256" key="1">
    <source>
        <dbReference type="ARBA" id="ARBA00009437"/>
    </source>
</evidence>
<dbReference type="Proteomes" id="UP001596230">
    <property type="component" value="Unassembled WGS sequence"/>
</dbReference>
<dbReference type="InterPro" id="IPR000847">
    <property type="entry name" value="LysR_HTH_N"/>
</dbReference>
<keyword evidence="2" id="KW-0805">Transcription regulation</keyword>
<keyword evidence="3" id="KW-0238">DNA-binding</keyword>
<evidence type="ECO:0000259" key="5">
    <source>
        <dbReference type="PROSITE" id="PS50931"/>
    </source>
</evidence>
<keyword evidence="4" id="KW-0804">Transcription</keyword>
<dbReference type="SUPFAM" id="SSF46785">
    <property type="entry name" value="Winged helix' DNA-binding domain"/>
    <property type="match status" value="1"/>
</dbReference>
<evidence type="ECO:0000313" key="7">
    <source>
        <dbReference type="Proteomes" id="UP001596230"/>
    </source>
</evidence>
<feature type="domain" description="HTH lysR-type" evidence="5">
    <location>
        <begin position="8"/>
        <end position="65"/>
    </location>
</feature>
<dbReference type="InterPro" id="IPR005119">
    <property type="entry name" value="LysR_subst-bd"/>
</dbReference>
<dbReference type="EMBL" id="JBHSUB010000011">
    <property type="protein sequence ID" value="MFC6378625.1"/>
    <property type="molecule type" value="Genomic_DNA"/>
</dbReference>
<evidence type="ECO:0000256" key="4">
    <source>
        <dbReference type="ARBA" id="ARBA00023163"/>
    </source>
</evidence>
<gene>
    <name evidence="6" type="ORF">ACFP9W_11140</name>
</gene>
<dbReference type="Gene3D" id="1.10.10.10">
    <property type="entry name" value="Winged helix-like DNA-binding domain superfamily/Winged helix DNA-binding domain"/>
    <property type="match status" value="1"/>
</dbReference>
<dbReference type="PANTHER" id="PTHR30118:SF15">
    <property type="entry name" value="TRANSCRIPTIONAL REGULATORY PROTEIN"/>
    <property type="match status" value="1"/>
</dbReference>
<comment type="caution">
    <text evidence="6">The sequence shown here is derived from an EMBL/GenBank/DDBJ whole genome shotgun (WGS) entry which is preliminary data.</text>
</comment>
<sequence>MHQKLRALDMNLLLVFETIYRHRQVTSAASELAISPSALSHALSRLRATLGDDLFIRQGSMMQPTARAQILAPGIFSALNALSDTLKSAEVFNPQTSTQTFRFAVTDYTAAVFFPALITRLQQVAPGVSVKTINSTHSDSFEDLASGKIDFAIGFQSTEAVDQPRTRTIECFRDNYVVAVSRRHPRIRDALSLQQFLAEGHIVVNPWNEARGVIDRILDSMNIRRRIVIELPGMLSVPAIVAGSGLIITLPEKAVRTLFHAEDLNYFPVPFSVPPYMLNICYNSELSASPGHDWMRTLIAEVTGVTATSPEMMISPEK</sequence>
<dbReference type="InterPro" id="IPR050389">
    <property type="entry name" value="LysR-type_TF"/>
</dbReference>
<evidence type="ECO:0000313" key="6">
    <source>
        <dbReference type="EMBL" id="MFC6378625.1"/>
    </source>
</evidence>
<comment type="similarity">
    <text evidence="1">Belongs to the LysR transcriptional regulatory family.</text>
</comment>
<organism evidence="6 7">
    <name type="scientific">Tatumella terrea</name>
    <dbReference type="NCBI Taxonomy" id="419007"/>
    <lineage>
        <taxon>Bacteria</taxon>
        <taxon>Pseudomonadati</taxon>
        <taxon>Pseudomonadota</taxon>
        <taxon>Gammaproteobacteria</taxon>
        <taxon>Enterobacterales</taxon>
        <taxon>Erwiniaceae</taxon>
        <taxon>Tatumella</taxon>
    </lineage>
</organism>
<dbReference type="InterPro" id="IPR036390">
    <property type="entry name" value="WH_DNA-bd_sf"/>
</dbReference>
<reference evidence="7" key="1">
    <citation type="journal article" date="2019" name="Int. J. Syst. Evol. Microbiol.">
        <title>The Global Catalogue of Microorganisms (GCM) 10K type strain sequencing project: providing services to taxonomists for standard genome sequencing and annotation.</title>
        <authorList>
            <consortium name="The Broad Institute Genomics Platform"/>
            <consortium name="The Broad Institute Genome Sequencing Center for Infectious Disease"/>
            <person name="Wu L."/>
            <person name="Ma J."/>
        </authorList>
    </citation>
    <scope>NUCLEOTIDE SEQUENCE [LARGE SCALE GENOMIC DNA]</scope>
    <source>
        <strain evidence="7">CGMCC 1.18518</strain>
    </source>
</reference>
<evidence type="ECO:0000256" key="2">
    <source>
        <dbReference type="ARBA" id="ARBA00023015"/>
    </source>
</evidence>
<dbReference type="PROSITE" id="PS50931">
    <property type="entry name" value="HTH_LYSR"/>
    <property type="match status" value="1"/>
</dbReference>
<protein>
    <submittedName>
        <fullName evidence="6">LysR family transcriptional regulator</fullName>
    </submittedName>
</protein>
<dbReference type="RefSeq" id="WP_385951211.1">
    <property type="nucleotide sequence ID" value="NZ_JBHSUB010000011.1"/>
</dbReference>
<dbReference type="Pfam" id="PF00126">
    <property type="entry name" value="HTH_1"/>
    <property type="match status" value="1"/>
</dbReference>
<proteinExistence type="inferred from homology"/>
<dbReference type="SUPFAM" id="SSF53850">
    <property type="entry name" value="Periplasmic binding protein-like II"/>
    <property type="match status" value="1"/>
</dbReference>
<dbReference type="Gene3D" id="3.40.190.10">
    <property type="entry name" value="Periplasmic binding protein-like II"/>
    <property type="match status" value="2"/>
</dbReference>
<keyword evidence="7" id="KW-1185">Reference proteome</keyword>
<evidence type="ECO:0000256" key="3">
    <source>
        <dbReference type="ARBA" id="ARBA00023125"/>
    </source>
</evidence>
<accession>A0ABW1W075</accession>